<dbReference type="GO" id="GO:0005789">
    <property type="term" value="C:endoplasmic reticulum membrane"/>
    <property type="evidence" value="ECO:0007669"/>
    <property type="project" value="TreeGrafter"/>
</dbReference>
<keyword evidence="6 8" id="KW-1133">Transmembrane helix</keyword>
<accession>A0A016S3J8</accession>
<evidence type="ECO:0000256" key="6">
    <source>
        <dbReference type="ARBA" id="ARBA00022989"/>
    </source>
</evidence>
<dbReference type="Proteomes" id="UP000024635">
    <property type="component" value="Unassembled WGS sequence"/>
</dbReference>
<evidence type="ECO:0000256" key="5">
    <source>
        <dbReference type="ARBA" id="ARBA00022692"/>
    </source>
</evidence>
<evidence type="ECO:0000256" key="4">
    <source>
        <dbReference type="ARBA" id="ARBA00022597"/>
    </source>
</evidence>
<dbReference type="GO" id="GO:0005464">
    <property type="term" value="F:UDP-xylose transmembrane transporter activity"/>
    <property type="evidence" value="ECO:0007669"/>
    <property type="project" value="TreeGrafter"/>
</dbReference>
<evidence type="ECO:0000256" key="3">
    <source>
        <dbReference type="ARBA" id="ARBA00022448"/>
    </source>
</evidence>
<sequence length="220" mass="24295">MEPWPMGPVGKETCSMMPSGNVSTALHLPTATHTHKEGCDHNAFWKKFSVIFCNAMSSPIAPILGVLGGCMGCMVFVEKIAKQEPSSMNLMTFSTFLFIASQGLIFTSKFFTVPNKIPLRGYIPTVITFFTVNVVNNQALNFHVPVPLHIIFRSGSLLANLLLSVILLKKKYSLRKYLSVFAITLGIVICTLATSDLEKNSGLSYEEAAKHYHEWMIGES</sequence>
<organism evidence="9 10">
    <name type="scientific">Ancylostoma ceylanicum</name>
    <dbReference type="NCBI Taxonomy" id="53326"/>
    <lineage>
        <taxon>Eukaryota</taxon>
        <taxon>Metazoa</taxon>
        <taxon>Ecdysozoa</taxon>
        <taxon>Nematoda</taxon>
        <taxon>Chromadorea</taxon>
        <taxon>Rhabditida</taxon>
        <taxon>Rhabditina</taxon>
        <taxon>Rhabditomorpha</taxon>
        <taxon>Strongyloidea</taxon>
        <taxon>Ancylostomatidae</taxon>
        <taxon>Ancylostomatinae</taxon>
        <taxon>Ancylostoma</taxon>
    </lineage>
</organism>
<keyword evidence="4" id="KW-0762">Sugar transport</keyword>
<dbReference type="EMBL" id="JARK01001638">
    <property type="protein sequence ID" value="EYB85235.1"/>
    <property type="molecule type" value="Genomic_DNA"/>
</dbReference>
<dbReference type="InterPro" id="IPR013657">
    <property type="entry name" value="SCL35B1-4/HUT1"/>
</dbReference>
<reference evidence="10" key="1">
    <citation type="journal article" date="2015" name="Nat. Genet.">
        <title>The genome and transcriptome of the zoonotic hookworm Ancylostoma ceylanicum identify infection-specific gene families.</title>
        <authorList>
            <person name="Schwarz E.M."/>
            <person name="Hu Y."/>
            <person name="Antoshechkin I."/>
            <person name="Miller M.M."/>
            <person name="Sternberg P.W."/>
            <person name="Aroian R.V."/>
        </authorList>
    </citation>
    <scope>NUCLEOTIDE SEQUENCE</scope>
    <source>
        <strain evidence="10">HY135</strain>
    </source>
</reference>
<comment type="caution">
    <text evidence="9">The sequence shown here is derived from an EMBL/GenBank/DDBJ whole genome shotgun (WGS) entry which is preliminary data.</text>
</comment>
<proteinExistence type="inferred from homology"/>
<dbReference type="GO" id="GO:0005462">
    <property type="term" value="F:UDP-N-acetylglucosamine transmembrane transporter activity"/>
    <property type="evidence" value="ECO:0007669"/>
    <property type="project" value="TreeGrafter"/>
</dbReference>
<dbReference type="AlphaFoldDB" id="A0A016S3J8"/>
<name>A0A016S3J8_9BILA</name>
<gene>
    <name evidence="9" type="primary">Acey_s0302.g1863</name>
    <name evidence="9" type="ORF">Y032_0302g1863</name>
</gene>
<evidence type="ECO:0000313" key="9">
    <source>
        <dbReference type="EMBL" id="EYB85235.1"/>
    </source>
</evidence>
<keyword evidence="7 8" id="KW-0472">Membrane</keyword>
<evidence type="ECO:0000256" key="7">
    <source>
        <dbReference type="ARBA" id="ARBA00023136"/>
    </source>
</evidence>
<protein>
    <recommendedName>
        <fullName evidence="11">UAA transporter family protein</fullName>
    </recommendedName>
</protein>
<comment type="similarity">
    <text evidence="2">Belongs to the nucleotide-sugar transporter family. SLC35B subfamily.</text>
</comment>
<evidence type="ECO:0000256" key="2">
    <source>
        <dbReference type="ARBA" id="ARBA00010694"/>
    </source>
</evidence>
<keyword evidence="5 8" id="KW-0812">Transmembrane</keyword>
<dbReference type="STRING" id="53326.A0A016S3J8"/>
<dbReference type="Pfam" id="PF08449">
    <property type="entry name" value="UAA"/>
    <property type="match status" value="1"/>
</dbReference>
<feature type="transmembrane region" description="Helical" evidence="8">
    <location>
        <begin position="89"/>
        <end position="111"/>
    </location>
</feature>
<evidence type="ECO:0000256" key="1">
    <source>
        <dbReference type="ARBA" id="ARBA00004127"/>
    </source>
</evidence>
<keyword evidence="3" id="KW-0813">Transport</keyword>
<dbReference type="PANTHER" id="PTHR10778:SF4">
    <property type="entry name" value="NUCLEOTIDE SUGAR TRANSPORTER SLC35B4"/>
    <property type="match status" value="1"/>
</dbReference>
<dbReference type="PANTHER" id="PTHR10778">
    <property type="entry name" value="SOLUTE CARRIER FAMILY 35 MEMBER B"/>
    <property type="match status" value="1"/>
</dbReference>
<feature type="transmembrane region" description="Helical" evidence="8">
    <location>
        <begin position="59"/>
        <end position="77"/>
    </location>
</feature>
<keyword evidence="10" id="KW-1185">Reference proteome</keyword>
<feature type="transmembrane region" description="Helical" evidence="8">
    <location>
        <begin position="150"/>
        <end position="168"/>
    </location>
</feature>
<dbReference type="GO" id="GO:0000139">
    <property type="term" value="C:Golgi membrane"/>
    <property type="evidence" value="ECO:0007669"/>
    <property type="project" value="TreeGrafter"/>
</dbReference>
<evidence type="ECO:0008006" key="11">
    <source>
        <dbReference type="Google" id="ProtNLM"/>
    </source>
</evidence>
<evidence type="ECO:0000256" key="8">
    <source>
        <dbReference type="SAM" id="Phobius"/>
    </source>
</evidence>
<comment type="subcellular location">
    <subcellularLocation>
        <location evidence="1">Endomembrane system</location>
        <topology evidence="1">Multi-pass membrane protein</topology>
    </subcellularLocation>
</comment>
<evidence type="ECO:0000313" key="10">
    <source>
        <dbReference type="Proteomes" id="UP000024635"/>
    </source>
</evidence>
<feature type="transmembrane region" description="Helical" evidence="8">
    <location>
        <begin position="177"/>
        <end position="195"/>
    </location>
</feature>
<dbReference type="OrthoDB" id="999962at2759"/>